<dbReference type="EMBL" id="CM017693">
    <property type="protein sequence ID" value="TYH12439.1"/>
    <property type="molecule type" value="Genomic_DNA"/>
</dbReference>
<feature type="compositionally biased region" description="Basic residues" evidence="1">
    <location>
        <begin position="34"/>
        <end position="48"/>
    </location>
</feature>
<dbReference type="AlphaFoldDB" id="A0A5D2G5W1"/>
<name>A0A5D2G5W1_GOSDA</name>
<sequence length="72" mass="8339">MKPNPAKQLKQKRQFGRATHHRSASTKPNPAKQLKQKRQFGRATHHRSASTIEATQEMTLKKPSCQRFIIPY</sequence>
<evidence type="ECO:0000313" key="3">
    <source>
        <dbReference type="Proteomes" id="UP000323506"/>
    </source>
</evidence>
<protein>
    <submittedName>
        <fullName evidence="2">Uncharacterized protein</fullName>
    </submittedName>
</protein>
<keyword evidence="3" id="KW-1185">Reference proteome</keyword>
<dbReference type="Proteomes" id="UP000323506">
    <property type="component" value="Chromosome A06"/>
</dbReference>
<gene>
    <name evidence="2" type="ORF">ES288_A06G067100v1</name>
</gene>
<feature type="compositionally biased region" description="Basic residues" evidence="1">
    <location>
        <begin position="9"/>
        <end position="24"/>
    </location>
</feature>
<evidence type="ECO:0000256" key="1">
    <source>
        <dbReference type="SAM" id="MobiDB-lite"/>
    </source>
</evidence>
<feature type="region of interest" description="Disordered" evidence="1">
    <location>
        <begin position="1"/>
        <end position="57"/>
    </location>
</feature>
<accession>A0A5D2G5W1</accession>
<reference evidence="2 3" key="1">
    <citation type="submission" date="2019-06" db="EMBL/GenBank/DDBJ databases">
        <title>WGS assembly of Gossypium darwinii.</title>
        <authorList>
            <person name="Chen Z.J."/>
            <person name="Sreedasyam A."/>
            <person name="Ando A."/>
            <person name="Song Q."/>
            <person name="De L."/>
            <person name="Hulse-Kemp A."/>
            <person name="Ding M."/>
            <person name="Ye W."/>
            <person name="Kirkbride R."/>
            <person name="Jenkins J."/>
            <person name="Plott C."/>
            <person name="Lovell J."/>
            <person name="Lin Y.-M."/>
            <person name="Vaughn R."/>
            <person name="Liu B."/>
            <person name="Li W."/>
            <person name="Simpson S."/>
            <person name="Scheffler B."/>
            <person name="Saski C."/>
            <person name="Grover C."/>
            <person name="Hu G."/>
            <person name="Conover J."/>
            <person name="Carlson J."/>
            <person name="Shu S."/>
            <person name="Boston L."/>
            <person name="Williams M."/>
            <person name="Peterson D."/>
            <person name="Mcgee K."/>
            <person name="Jones D."/>
            <person name="Wendel J."/>
            <person name="Stelly D."/>
            <person name="Grimwood J."/>
            <person name="Schmutz J."/>
        </authorList>
    </citation>
    <scope>NUCLEOTIDE SEQUENCE [LARGE SCALE GENOMIC DNA]</scope>
    <source>
        <strain evidence="2">1808015.09</strain>
    </source>
</reference>
<evidence type="ECO:0000313" key="2">
    <source>
        <dbReference type="EMBL" id="TYH12439.1"/>
    </source>
</evidence>
<organism evidence="2 3">
    <name type="scientific">Gossypium darwinii</name>
    <name type="common">Darwin's cotton</name>
    <name type="synonym">Gossypium barbadense var. darwinii</name>
    <dbReference type="NCBI Taxonomy" id="34276"/>
    <lineage>
        <taxon>Eukaryota</taxon>
        <taxon>Viridiplantae</taxon>
        <taxon>Streptophyta</taxon>
        <taxon>Embryophyta</taxon>
        <taxon>Tracheophyta</taxon>
        <taxon>Spermatophyta</taxon>
        <taxon>Magnoliopsida</taxon>
        <taxon>eudicotyledons</taxon>
        <taxon>Gunneridae</taxon>
        <taxon>Pentapetalae</taxon>
        <taxon>rosids</taxon>
        <taxon>malvids</taxon>
        <taxon>Malvales</taxon>
        <taxon>Malvaceae</taxon>
        <taxon>Malvoideae</taxon>
        <taxon>Gossypium</taxon>
    </lineage>
</organism>
<proteinExistence type="predicted"/>